<sequence>MLTIPFNLFGFADQIVKEPAYVVFLSTFGMFIPFIAVTILKQIPMLKMISNILAGTIALSIFPNFAILMMLIFLNISGIHMFLTGIIVILNCFFFIIFNYQLLAEFMQNPFSGIPPEKLGQKRGKK</sequence>
<keyword evidence="1" id="KW-1133">Transmembrane helix</keyword>
<keyword evidence="1" id="KW-0812">Transmembrane</keyword>
<reference evidence="2 3" key="1">
    <citation type="submission" date="2023-10" db="EMBL/GenBank/DDBJ databases">
        <title>Xenorhabdus taiwanensis sp. nov., a symbiotic bacterium associated with the entomopathogenic nematode Steinernema taiwanensis.</title>
        <authorList>
            <person name="Tseng C.T."/>
            <person name="Shu H.Y."/>
            <person name="Chen M.H."/>
            <person name="Fang Y.J."/>
            <person name="Wu T.L."/>
            <person name="Lin Y.C."/>
            <person name="Huang C.J."/>
        </authorList>
    </citation>
    <scope>NUCLEOTIDE SEQUENCE [LARGE SCALE GENOMIC DNA]</scope>
    <source>
        <strain evidence="2 3">TCT-1</strain>
    </source>
</reference>
<organism evidence="2 3">
    <name type="scientific">Xenorhabdus taiwanensis</name>
    <dbReference type="NCBI Taxonomy" id="3085177"/>
    <lineage>
        <taxon>Bacteria</taxon>
        <taxon>Pseudomonadati</taxon>
        <taxon>Pseudomonadota</taxon>
        <taxon>Gammaproteobacteria</taxon>
        <taxon>Enterobacterales</taxon>
        <taxon>Morganellaceae</taxon>
        <taxon>Xenorhabdus</taxon>
    </lineage>
</organism>
<dbReference type="RefSeq" id="WP_374052127.1">
    <property type="nucleotide sequence ID" value="NZ_AP028978.1"/>
</dbReference>
<proteinExistence type="predicted"/>
<feature type="transmembrane region" description="Helical" evidence="1">
    <location>
        <begin position="20"/>
        <end position="40"/>
    </location>
</feature>
<feature type="transmembrane region" description="Helical" evidence="1">
    <location>
        <begin position="52"/>
        <end position="73"/>
    </location>
</feature>
<dbReference type="Proteomes" id="UP001529514">
    <property type="component" value="Chromosome"/>
</dbReference>
<evidence type="ECO:0000313" key="2">
    <source>
        <dbReference type="EMBL" id="BET95089.1"/>
    </source>
</evidence>
<name>A0ABM8JQU8_9GAMM</name>
<dbReference type="EMBL" id="AP028978">
    <property type="protein sequence ID" value="BET95089.1"/>
    <property type="molecule type" value="Genomic_DNA"/>
</dbReference>
<keyword evidence="3" id="KW-1185">Reference proteome</keyword>
<evidence type="ECO:0000313" key="3">
    <source>
        <dbReference type="Proteomes" id="UP001529514"/>
    </source>
</evidence>
<gene>
    <name evidence="2" type="ORF">TCT1_00100</name>
</gene>
<protein>
    <submittedName>
        <fullName evidence="2">Uncharacterized protein</fullName>
    </submittedName>
</protein>
<accession>A0ABM8JQU8</accession>
<evidence type="ECO:0000256" key="1">
    <source>
        <dbReference type="SAM" id="Phobius"/>
    </source>
</evidence>
<feature type="transmembrane region" description="Helical" evidence="1">
    <location>
        <begin position="79"/>
        <end position="100"/>
    </location>
</feature>
<keyword evidence="1" id="KW-0472">Membrane</keyword>